<evidence type="ECO:0000313" key="6">
    <source>
        <dbReference type="Proteomes" id="UP001501612"/>
    </source>
</evidence>
<proteinExistence type="predicted"/>
<evidence type="ECO:0000256" key="2">
    <source>
        <dbReference type="ARBA" id="ARBA00023125"/>
    </source>
</evidence>
<dbReference type="Proteomes" id="UP001501612">
    <property type="component" value="Unassembled WGS sequence"/>
</dbReference>
<organism evidence="5 6">
    <name type="scientific">Nocardioides lentus</name>
    <dbReference type="NCBI Taxonomy" id="338077"/>
    <lineage>
        <taxon>Bacteria</taxon>
        <taxon>Bacillati</taxon>
        <taxon>Actinomycetota</taxon>
        <taxon>Actinomycetes</taxon>
        <taxon>Propionibacteriales</taxon>
        <taxon>Nocardioidaceae</taxon>
        <taxon>Nocardioides</taxon>
    </lineage>
</organism>
<dbReference type="SMART" id="SM00342">
    <property type="entry name" value="HTH_ARAC"/>
    <property type="match status" value="1"/>
</dbReference>
<comment type="caution">
    <text evidence="5">The sequence shown here is derived from an EMBL/GenBank/DDBJ whole genome shotgun (WGS) entry which is preliminary data.</text>
</comment>
<evidence type="ECO:0000256" key="1">
    <source>
        <dbReference type="ARBA" id="ARBA00023015"/>
    </source>
</evidence>
<keyword evidence="6" id="KW-1185">Reference proteome</keyword>
<evidence type="ECO:0000256" key="3">
    <source>
        <dbReference type="ARBA" id="ARBA00023163"/>
    </source>
</evidence>
<dbReference type="Pfam" id="PF14525">
    <property type="entry name" value="AraC_binding_2"/>
    <property type="match status" value="1"/>
</dbReference>
<dbReference type="PROSITE" id="PS01124">
    <property type="entry name" value="HTH_ARAC_FAMILY_2"/>
    <property type="match status" value="1"/>
</dbReference>
<dbReference type="InterPro" id="IPR018060">
    <property type="entry name" value="HTH_AraC"/>
</dbReference>
<dbReference type="Gene3D" id="1.10.10.60">
    <property type="entry name" value="Homeodomain-like"/>
    <property type="match status" value="1"/>
</dbReference>
<dbReference type="InterPro" id="IPR035418">
    <property type="entry name" value="AraC-bd_2"/>
</dbReference>
<dbReference type="Pfam" id="PF12833">
    <property type="entry name" value="HTH_18"/>
    <property type="match status" value="1"/>
</dbReference>
<keyword evidence="1" id="KW-0805">Transcription regulation</keyword>
<keyword evidence="3" id="KW-0804">Transcription</keyword>
<name>A0ABP5ATB1_9ACTN</name>
<dbReference type="SUPFAM" id="SSF46689">
    <property type="entry name" value="Homeodomain-like"/>
    <property type="match status" value="2"/>
</dbReference>
<feature type="domain" description="HTH araC/xylS-type" evidence="4">
    <location>
        <begin position="225"/>
        <end position="326"/>
    </location>
</feature>
<dbReference type="RefSeq" id="WP_344007375.1">
    <property type="nucleotide sequence ID" value="NZ_BAAAMY010000005.1"/>
</dbReference>
<dbReference type="InterPro" id="IPR050204">
    <property type="entry name" value="AraC_XylS_family_regulators"/>
</dbReference>
<protein>
    <submittedName>
        <fullName evidence="5">AraC family transcriptional regulator</fullName>
    </submittedName>
</protein>
<dbReference type="InterPro" id="IPR009057">
    <property type="entry name" value="Homeodomain-like_sf"/>
</dbReference>
<evidence type="ECO:0000313" key="5">
    <source>
        <dbReference type="EMBL" id="GAA1921278.1"/>
    </source>
</evidence>
<keyword evidence="2" id="KW-0238">DNA-binding</keyword>
<accession>A0ABP5ATB1</accession>
<reference evidence="6" key="1">
    <citation type="journal article" date="2019" name="Int. J. Syst. Evol. Microbiol.">
        <title>The Global Catalogue of Microorganisms (GCM) 10K type strain sequencing project: providing services to taxonomists for standard genome sequencing and annotation.</title>
        <authorList>
            <consortium name="The Broad Institute Genomics Platform"/>
            <consortium name="The Broad Institute Genome Sequencing Center for Infectious Disease"/>
            <person name="Wu L."/>
            <person name="Ma J."/>
        </authorList>
    </citation>
    <scope>NUCLEOTIDE SEQUENCE [LARGE SCALE GENOMIC DNA]</scope>
    <source>
        <strain evidence="6">JCM 14046</strain>
    </source>
</reference>
<dbReference type="EMBL" id="BAAAMY010000005">
    <property type="protein sequence ID" value="GAA1921278.1"/>
    <property type="molecule type" value="Genomic_DNA"/>
</dbReference>
<dbReference type="PANTHER" id="PTHR46796">
    <property type="entry name" value="HTH-TYPE TRANSCRIPTIONAL ACTIVATOR RHAS-RELATED"/>
    <property type="match status" value="1"/>
</dbReference>
<sequence>MSWSDGRGSGTTRTASFATRVVEEIRDVAECRYEFDRIEPVDPRRGLDFAVESMVFGSVMIADVRHGEAVRITSRYPGHYGFVVPLTGGARGRVGASWVTLDRSHGAAFNPADTADLLWSARTELVVLYVPEATVTAFAAAAEALTGPVVFERSLDLDAPAVRTWRRMTALLREELRSGSPLLASPLAQGQIEQTLVAGLLAGLPNSTGLSLGPGAATGASRTVARTLQLIEDRPAHPWRVPDLAAAVGVSARTLQETFRRELGSTPLRELRRVRLERAHAELLRGDATTTSVTEVALRWGFPHLGRFSQAYREAHGRLPSASLAARPGRD</sequence>
<gene>
    <name evidence="5" type="ORF">GCM10009737_23470</name>
</gene>
<evidence type="ECO:0000259" key="4">
    <source>
        <dbReference type="PROSITE" id="PS01124"/>
    </source>
</evidence>
<dbReference type="InterPro" id="IPR018062">
    <property type="entry name" value="HTH_AraC-typ_CS"/>
</dbReference>
<dbReference type="PROSITE" id="PS00041">
    <property type="entry name" value="HTH_ARAC_FAMILY_1"/>
    <property type="match status" value="1"/>
</dbReference>